<dbReference type="EMBL" id="ATBP01000162">
    <property type="protein sequence ID" value="ETR72315.1"/>
    <property type="molecule type" value="Genomic_DNA"/>
</dbReference>
<reference evidence="2" key="1">
    <citation type="submission" date="2012-11" db="EMBL/GenBank/DDBJ databases">
        <authorList>
            <person name="Lucero-Rivera Y.E."/>
            <person name="Tovar-Ramirez D."/>
        </authorList>
    </citation>
    <scope>NUCLEOTIDE SEQUENCE [LARGE SCALE GENOMIC DNA]</scope>
    <source>
        <strain evidence="2">Araruama</strain>
    </source>
</reference>
<evidence type="ECO:0000313" key="2">
    <source>
        <dbReference type="Proteomes" id="UP000189670"/>
    </source>
</evidence>
<name>A0A1V1PC92_9BACT</name>
<sequence length="82" mass="9583">MVRNKKQYPNKFILIGDILEEMISVTQSKIIEGKILKVSDSAKEIREAYLYEKKQGKEVLYTLPSTPEEFYVENVPYKGIIR</sequence>
<accession>A0A1V1PC92</accession>
<protein>
    <submittedName>
        <fullName evidence="1">Uncharacterized protein</fullName>
    </submittedName>
</protein>
<dbReference type="AlphaFoldDB" id="A0A1V1PC92"/>
<proteinExistence type="predicted"/>
<organism evidence="1 2">
    <name type="scientific">Candidatus Magnetoglobus multicellularis str. Araruama</name>
    <dbReference type="NCBI Taxonomy" id="890399"/>
    <lineage>
        <taxon>Bacteria</taxon>
        <taxon>Pseudomonadati</taxon>
        <taxon>Thermodesulfobacteriota</taxon>
        <taxon>Desulfobacteria</taxon>
        <taxon>Desulfobacterales</taxon>
        <taxon>Desulfobacteraceae</taxon>
        <taxon>Candidatus Magnetoglobus</taxon>
    </lineage>
</organism>
<gene>
    <name evidence="1" type="ORF">OMM_07588</name>
</gene>
<comment type="caution">
    <text evidence="1">The sequence shown here is derived from an EMBL/GenBank/DDBJ whole genome shotgun (WGS) entry which is preliminary data.</text>
</comment>
<evidence type="ECO:0000313" key="1">
    <source>
        <dbReference type="EMBL" id="ETR72315.1"/>
    </source>
</evidence>
<dbReference type="Proteomes" id="UP000189670">
    <property type="component" value="Unassembled WGS sequence"/>
</dbReference>